<sequence>MKKIITVVLCFLLFTHLQAQNTVKGVVKSDANQKPLPEVTVSVLGTTISSSTDNIGKFKLQKLPAGEHTITFSKVGYENQNYTVIVSDEDIDLGDVFMLDLFEEVNQDVSIITLTDDELNDDTAITDNIVGLLQASRDLYLRTAAFDFGSSFYSLRGLGSENSTVLLNGIEMNKQINGRPQWSNWDGLNDVTRNQEFSSFLTPSVYTFGGVLGATYINTRPSDQAPGIRISYASANRSYKHRVMATYSSGLLKNNWAFSLSASRRVGEEGFVDGTNYNAYSVFASAEKKINRKHTLSLTSIFAPNVRGKSSSNTQEVFDLKNIKYNSYWGVQNGEIRNSRINKVIEPIIILNHYWNLSDKTFLQTNLAYQWGQIGNSRLEFNGSDINPSSGFPEGSGTNPDPTYYQKLPSYAVREYPDNLGIAYGLQQEFLSNGQINWNSLYQTNIDSAERGENAVFIQYEDRVDDTTLSFNTIMNTKVNDHLTINGSLGYQKLKSQNFANVLDLLGGTGYLDVDTFAQDLENNPDQIQNNVLSPNRIVKTGDTFRYNYTINSNIFKAFAQAQFNYHKLDVNIGINLTQTSYQREGLYQNGGFINTSLGKSEKVAFTGLGIKSGVTYKLTGRHLFMMNAAYLTKAPTINNTFSNSRENNAIVPNISEEKIVSFDTSYVLRLPKIQAKATGFYTQVKDANKISFFYADGIGGDNTAFIQEALQGISTNYIGGEFALEYQATSTFKLKAVAAVGKYTYGNNPDLYISSENFVGDEDADEFGRKYFGKTYLKNYKTATGPQQAFSVGFEYSDPDYWWFGATANFFSNAFIGISPIQRSANFYTDFDGQVFNDYDSELAKQLLTQEKIDSYMVVNLIGGKSWKIKDKYLSVFASVNNLLNTTYKTGGFENGRNANFRQLRDDKALATPVFGSRYWYGRGATYFVNVNVRF</sequence>
<keyword evidence="3" id="KW-0998">Cell outer membrane</keyword>
<evidence type="ECO:0000256" key="3">
    <source>
        <dbReference type="ARBA" id="ARBA00023237"/>
    </source>
</evidence>
<name>A0ABW3JUB6_9FLAO</name>
<proteinExistence type="predicted"/>
<dbReference type="RefSeq" id="WP_386108498.1">
    <property type="nucleotide sequence ID" value="NZ_JBHTJR010000051.1"/>
</dbReference>
<dbReference type="Gene3D" id="2.60.40.1120">
    <property type="entry name" value="Carboxypeptidase-like, regulatory domain"/>
    <property type="match status" value="1"/>
</dbReference>
<dbReference type="Proteomes" id="UP001597062">
    <property type="component" value="Unassembled WGS sequence"/>
</dbReference>
<evidence type="ECO:0000256" key="2">
    <source>
        <dbReference type="ARBA" id="ARBA00023136"/>
    </source>
</evidence>
<evidence type="ECO:0000256" key="4">
    <source>
        <dbReference type="SAM" id="SignalP"/>
    </source>
</evidence>
<dbReference type="SUPFAM" id="SSF49464">
    <property type="entry name" value="Carboxypeptidase regulatory domain-like"/>
    <property type="match status" value="1"/>
</dbReference>
<evidence type="ECO:0000313" key="5">
    <source>
        <dbReference type="EMBL" id="MFD0993835.1"/>
    </source>
</evidence>
<dbReference type="InterPro" id="IPR008969">
    <property type="entry name" value="CarboxyPept-like_regulatory"/>
</dbReference>
<dbReference type="InterPro" id="IPR036942">
    <property type="entry name" value="Beta-barrel_TonB_sf"/>
</dbReference>
<dbReference type="SUPFAM" id="SSF56935">
    <property type="entry name" value="Porins"/>
    <property type="match status" value="1"/>
</dbReference>
<gene>
    <name evidence="5" type="ORF">ACFQ1U_11510</name>
</gene>
<keyword evidence="2" id="KW-0472">Membrane</keyword>
<comment type="subcellular location">
    <subcellularLocation>
        <location evidence="1">Cell outer membrane</location>
    </subcellularLocation>
</comment>
<keyword evidence="6" id="KW-1185">Reference proteome</keyword>
<protein>
    <submittedName>
        <fullName evidence="5">Carboxypeptidase-like regulatory domain-containing protein</fullName>
    </submittedName>
</protein>
<feature type="signal peptide" evidence="4">
    <location>
        <begin position="1"/>
        <end position="19"/>
    </location>
</feature>
<comment type="caution">
    <text evidence="5">The sequence shown here is derived from an EMBL/GenBank/DDBJ whole genome shotgun (WGS) entry which is preliminary data.</text>
</comment>
<evidence type="ECO:0000313" key="6">
    <source>
        <dbReference type="Proteomes" id="UP001597062"/>
    </source>
</evidence>
<accession>A0ABW3JUB6</accession>
<dbReference type="Pfam" id="PF13715">
    <property type="entry name" value="CarbopepD_reg_2"/>
    <property type="match status" value="1"/>
</dbReference>
<organism evidence="5 6">
    <name type="scientific">Tenacibaculum geojense</name>
    <dbReference type="NCBI Taxonomy" id="915352"/>
    <lineage>
        <taxon>Bacteria</taxon>
        <taxon>Pseudomonadati</taxon>
        <taxon>Bacteroidota</taxon>
        <taxon>Flavobacteriia</taxon>
        <taxon>Flavobacteriales</taxon>
        <taxon>Flavobacteriaceae</taxon>
        <taxon>Tenacibaculum</taxon>
    </lineage>
</organism>
<evidence type="ECO:0000256" key="1">
    <source>
        <dbReference type="ARBA" id="ARBA00004442"/>
    </source>
</evidence>
<keyword evidence="4" id="KW-0732">Signal</keyword>
<feature type="chain" id="PRO_5046322224" evidence="4">
    <location>
        <begin position="20"/>
        <end position="936"/>
    </location>
</feature>
<dbReference type="EMBL" id="JBHTJR010000051">
    <property type="protein sequence ID" value="MFD0993835.1"/>
    <property type="molecule type" value="Genomic_DNA"/>
</dbReference>
<reference evidence="6" key="1">
    <citation type="journal article" date="2019" name="Int. J. Syst. Evol. Microbiol.">
        <title>The Global Catalogue of Microorganisms (GCM) 10K type strain sequencing project: providing services to taxonomists for standard genome sequencing and annotation.</title>
        <authorList>
            <consortium name="The Broad Institute Genomics Platform"/>
            <consortium name="The Broad Institute Genome Sequencing Center for Infectious Disease"/>
            <person name="Wu L."/>
            <person name="Ma J."/>
        </authorList>
    </citation>
    <scope>NUCLEOTIDE SEQUENCE [LARGE SCALE GENOMIC DNA]</scope>
    <source>
        <strain evidence="6">CCUG 60527</strain>
    </source>
</reference>
<dbReference type="Gene3D" id="2.40.170.20">
    <property type="entry name" value="TonB-dependent receptor, beta-barrel domain"/>
    <property type="match status" value="1"/>
</dbReference>